<dbReference type="InterPro" id="IPR007110">
    <property type="entry name" value="Ig-like_dom"/>
</dbReference>
<evidence type="ECO:0000259" key="2">
    <source>
        <dbReference type="PROSITE" id="PS50835"/>
    </source>
</evidence>
<feature type="domain" description="Ig-like" evidence="2">
    <location>
        <begin position="1"/>
        <end position="77"/>
    </location>
</feature>
<sequence length="118" mass="13291">MNSTNFSCVELLCSLQGLRSQQVNFTWNRATQLLHHYESSSMSSTLTLCKPNWTDGETLACRASYSHNHTLYSKSITLPCNSGSVVRFIVIGTLFGLLIATALFFEVYYQCLTARSRH</sequence>
<feature type="transmembrane region" description="Helical" evidence="1">
    <location>
        <begin position="88"/>
        <end position="109"/>
    </location>
</feature>
<accession>A0A7J6AIX9</accession>
<comment type="caution">
    <text evidence="3">The sequence shown here is derived from an EMBL/GenBank/DDBJ whole genome shotgun (WGS) entry which is preliminary data.</text>
</comment>
<organism evidence="3 4">
    <name type="scientific">Ameiurus melas</name>
    <name type="common">Black bullhead</name>
    <name type="synonym">Silurus melas</name>
    <dbReference type="NCBI Taxonomy" id="219545"/>
    <lineage>
        <taxon>Eukaryota</taxon>
        <taxon>Metazoa</taxon>
        <taxon>Chordata</taxon>
        <taxon>Craniata</taxon>
        <taxon>Vertebrata</taxon>
        <taxon>Euteleostomi</taxon>
        <taxon>Actinopterygii</taxon>
        <taxon>Neopterygii</taxon>
        <taxon>Teleostei</taxon>
        <taxon>Ostariophysi</taxon>
        <taxon>Siluriformes</taxon>
        <taxon>Ictaluridae</taxon>
        <taxon>Ameiurus</taxon>
    </lineage>
</organism>
<gene>
    <name evidence="3" type="ORF">AMELA_G00146910</name>
</gene>
<dbReference type="Proteomes" id="UP000593565">
    <property type="component" value="Unassembled WGS sequence"/>
</dbReference>
<name>A0A7J6AIX9_AMEME</name>
<keyword evidence="1" id="KW-0472">Membrane</keyword>
<proteinExistence type="predicted"/>
<dbReference type="InterPro" id="IPR036179">
    <property type="entry name" value="Ig-like_dom_sf"/>
</dbReference>
<dbReference type="PROSITE" id="PS50835">
    <property type="entry name" value="IG_LIKE"/>
    <property type="match status" value="1"/>
</dbReference>
<dbReference type="Gene3D" id="2.60.40.10">
    <property type="entry name" value="Immunoglobulins"/>
    <property type="match status" value="1"/>
</dbReference>
<dbReference type="EMBL" id="JAAGNN010000012">
    <property type="protein sequence ID" value="KAF4082017.1"/>
    <property type="molecule type" value="Genomic_DNA"/>
</dbReference>
<reference evidence="3 4" key="1">
    <citation type="submission" date="2020-02" db="EMBL/GenBank/DDBJ databases">
        <title>A chromosome-scale genome assembly of the black bullhead catfish (Ameiurus melas).</title>
        <authorList>
            <person name="Wen M."/>
            <person name="Zham M."/>
            <person name="Cabau C."/>
            <person name="Klopp C."/>
            <person name="Donnadieu C."/>
            <person name="Roques C."/>
            <person name="Bouchez O."/>
            <person name="Lampietro C."/>
            <person name="Jouanno E."/>
            <person name="Herpin A."/>
            <person name="Louis A."/>
            <person name="Berthelot C."/>
            <person name="Parey E."/>
            <person name="Roest-Crollius H."/>
            <person name="Braasch I."/>
            <person name="Postlethwait J."/>
            <person name="Robinson-Rechavi M."/>
            <person name="Echchiki A."/>
            <person name="Begum T."/>
            <person name="Montfort J."/>
            <person name="Schartl M."/>
            <person name="Bobe J."/>
            <person name="Guiguen Y."/>
        </authorList>
    </citation>
    <scope>NUCLEOTIDE SEQUENCE [LARGE SCALE GENOMIC DNA]</scope>
    <source>
        <strain evidence="3">M_S1</strain>
        <tissue evidence="3">Blood</tissue>
    </source>
</reference>
<dbReference type="InterPro" id="IPR013783">
    <property type="entry name" value="Ig-like_fold"/>
</dbReference>
<keyword evidence="4" id="KW-1185">Reference proteome</keyword>
<keyword evidence="1" id="KW-0812">Transmembrane</keyword>
<keyword evidence="1" id="KW-1133">Transmembrane helix</keyword>
<dbReference type="SUPFAM" id="SSF48726">
    <property type="entry name" value="Immunoglobulin"/>
    <property type="match status" value="1"/>
</dbReference>
<evidence type="ECO:0000256" key="1">
    <source>
        <dbReference type="SAM" id="Phobius"/>
    </source>
</evidence>
<protein>
    <recommendedName>
        <fullName evidence="2">Ig-like domain-containing protein</fullName>
    </recommendedName>
</protein>
<evidence type="ECO:0000313" key="4">
    <source>
        <dbReference type="Proteomes" id="UP000593565"/>
    </source>
</evidence>
<evidence type="ECO:0000313" key="3">
    <source>
        <dbReference type="EMBL" id="KAF4082017.1"/>
    </source>
</evidence>
<dbReference type="AlphaFoldDB" id="A0A7J6AIX9"/>